<organism evidence="1 2">
    <name type="scientific">Salipiger aestuarii</name>
    <dbReference type="NCBI Taxonomy" id="568098"/>
    <lineage>
        <taxon>Bacteria</taxon>
        <taxon>Pseudomonadati</taxon>
        <taxon>Pseudomonadota</taxon>
        <taxon>Alphaproteobacteria</taxon>
        <taxon>Rhodobacterales</taxon>
        <taxon>Roseobacteraceae</taxon>
        <taxon>Salipiger</taxon>
    </lineage>
</organism>
<keyword evidence="2" id="KW-1185">Reference proteome</keyword>
<gene>
    <name evidence="1" type="ORF">ATI53_11251</name>
</gene>
<protein>
    <submittedName>
        <fullName evidence="1">Uncharacterized protein</fullName>
    </submittedName>
</protein>
<name>A0A327XKN4_9RHOB</name>
<evidence type="ECO:0000313" key="2">
    <source>
        <dbReference type="Proteomes" id="UP000249165"/>
    </source>
</evidence>
<accession>A0A327XKN4</accession>
<evidence type="ECO:0000313" key="1">
    <source>
        <dbReference type="EMBL" id="RAK06669.1"/>
    </source>
</evidence>
<dbReference type="AlphaFoldDB" id="A0A327XKN4"/>
<reference evidence="1 2" key="1">
    <citation type="submission" date="2018-06" db="EMBL/GenBank/DDBJ databases">
        <title>Genomic Encyclopedia of Archaeal and Bacterial Type Strains, Phase II (KMG-II): from individual species to whole genera.</title>
        <authorList>
            <person name="Goeker M."/>
        </authorList>
    </citation>
    <scope>NUCLEOTIDE SEQUENCE [LARGE SCALE GENOMIC DNA]</scope>
    <source>
        <strain evidence="1 2">DSM 22011</strain>
    </source>
</reference>
<comment type="caution">
    <text evidence="1">The sequence shown here is derived from an EMBL/GenBank/DDBJ whole genome shotgun (WGS) entry which is preliminary data.</text>
</comment>
<dbReference type="EMBL" id="QLMG01000125">
    <property type="protein sequence ID" value="RAK06669.1"/>
    <property type="molecule type" value="Genomic_DNA"/>
</dbReference>
<proteinExistence type="predicted"/>
<sequence>MVGPTMTTDTSSYATHAPEIVCIRIGEYSLVQGELIWEQNGVACVRHRNRLVVGRRVEAIRRSQLQ</sequence>
<dbReference type="Proteomes" id="UP000249165">
    <property type="component" value="Unassembled WGS sequence"/>
</dbReference>